<evidence type="ECO:0000313" key="2">
    <source>
        <dbReference type="EMBL" id="RXI01093.1"/>
    </source>
</evidence>
<keyword evidence="3" id="KW-1185">Reference proteome</keyword>
<organism evidence="2 3">
    <name type="scientific">Malus domestica</name>
    <name type="common">Apple</name>
    <name type="synonym">Pyrus malus</name>
    <dbReference type="NCBI Taxonomy" id="3750"/>
    <lineage>
        <taxon>Eukaryota</taxon>
        <taxon>Viridiplantae</taxon>
        <taxon>Streptophyta</taxon>
        <taxon>Embryophyta</taxon>
        <taxon>Tracheophyta</taxon>
        <taxon>Spermatophyta</taxon>
        <taxon>Magnoliopsida</taxon>
        <taxon>eudicotyledons</taxon>
        <taxon>Gunneridae</taxon>
        <taxon>Pentapetalae</taxon>
        <taxon>rosids</taxon>
        <taxon>fabids</taxon>
        <taxon>Rosales</taxon>
        <taxon>Rosaceae</taxon>
        <taxon>Amygdaloideae</taxon>
        <taxon>Maleae</taxon>
        <taxon>Malus</taxon>
    </lineage>
</organism>
<evidence type="ECO:0000313" key="3">
    <source>
        <dbReference type="Proteomes" id="UP000290289"/>
    </source>
</evidence>
<protein>
    <submittedName>
        <fullName evidence="2">Uncharacterized protein</fullName>
    </submittedName>
</protein>
<evidence type="ECO:0000256" key="1">
    <source>
        <dbReference type="SAM" id="MobiDB-lite"/>
    </source>
</evidence>
<gene>
    <name evidence="2" type="ORF">DVH24_001327</name>
</gene>
<feature type="region of interest" description="Disordered" evidence="1">
    <location>
        <begin position="93"/>
        <end position="128"/>
    </location>
</feature>
<proteinExistence type="predicted"/>
<accession>A0A498K5X4</accession>
<comment type="caution">
    <text evidence="2">The sequence shown here is derived from an EMBL/GenBank/DDBJ whole genome shotgun (WGS) entry which is preliminary data.</text>
</comment>
<reference evidence="2 3" key="1">
    <citation type="submission" date="2018-10" db="EMBL/GenBank/DDBJ databases">
        <title>A high-quality apple genome assembly.</title>
        <authorList>
            <person name="Hu J."/>
        </authorList>
    </citation>
    <scope>NUCLEOTIDE SEQUENCE [LARGE SCALE GENOMIC DNA]</scope>
    <source>
        <strain evidence="3">cv. HFTH1</strain>
        <tissue evidence="2">Young leaf</tissue>
    </source>
</reference>
<dbReference type="AlphaFoldDB" id="A0A498K5X4"/>
<dbReference type="Proteomes" id="UP000290289">
    <property type="component" value="Chromosome 4"/>
</dbReference>
<feature type="compositionally biased region" description="Polar residues" evidence="1">
    <location>
        <begin position="118"/>
        <end position="128"/>
    </location>
</feature>
<sequence length="128" mass="14153">MFNDVYVWPNDETTEHLYSLQQAASQLPSNTPIEDVIVPKDASLHILTETLDQTFGHRHGKVVRGMGKVWVRKTGTSSSKLTTGQAFKLSGLQISMPEPNPAPPSTSQTFHPADTQYLDASNPNDYLL</sequence>
<dbReference type="EMBL" id="RDQH01000330">
    <property type="protein sequence ID" value="RXI01093.1"/>
    <property type="molecule type" value="Genomic_DNA"/>
</dbReference>
<name>A0A498K5X4_MALDO</name>